<keyword evidence="1" id="KW-0732">Signal</keyword>
<dbReference type="GeneID" id="63777112"/>
<evidence type="ECO:0000313" key="3">
    <source>
        <dbReference type="Proteomes" id="UP000193689"/>
    </source>
</evidence>
<dbReference type="EMBL" id="MCFJ01000012">
    <property type="protein sequence ID" value="ORY60046.1"/>
    <property type="molecule type" value="Genomic_DNA"/>
</dbReference>
<feature type="chain" id="PRO_5013345093" description="Secreted protein" evidence="1">
    <location>
        <begin position="21"/>
        <end position="86"/>
    </location>
</feature>
<dbReference type="AlphaFoldDB" id="A0A1Y2DLN2"/>
<dbReference type="InParanoid" id="A0A1Y2DLN2"/>
<dbReference type="RefSeq" id="XP_040712480.1">
    <property type="nucleotide sequence ID" value="XM_040860900.1"/>
</dbReference>
<evidence type="ECO:0008006" key="4">
    <source>
        <dbReference type="Google" id="ProtNLM"/>
    </source>
</evidence>
<keyword evidence="3" id="KW-1185">Reference proteome</keyword>
<proteinExistence type="predicted"/>
<reference evidence="2 3" key="1">
    <citation type="submission" date="2016-07" db="EMBL/GenBank/DDBJ databases">
        <title>Pervasive Adenine N6-methylation of Active Genes in Fungi.</title>
        <authorList>
            <consortium name="DOE Joint Genome Institute"/>
            <person name="Mondo S.J."/>
            <person name="Dannebaum R.O."/>
            <person name="Kuo R.C."/>
            <person name="Labutti K."/>
            <person name="Haridas S."/>
            <person name="Kuo A."/>
            <person name="Salamov A."/>
            <person name="Ahrendt S.R."/>
            <person name="Lipzen A."/>
            <person name="Sullivan W."/>
            <person name="Andreopoulos W.B."/>
            <person name="Clum A."/>
            <person name="Lindquist E."/>
            <person name="Daum C."/>
            <person name="Ramamoorthy G.K."/>
            <person name="Gryganskyi A."/>
            <person name="Culley D."/>
            <person name="Magnuson J.K."/>
            <person name="James T.Y."/>
            <person name="O'Malley M.A."/>
            <person name="Stajich J.E."/>
            <person name="Spatafora J.W."/>
            <person name="Visel A."/>
            <person name="Grigoriev I.V."/>
        </authorList>
    </citation>
    <scope>NUCLEOTIDE SEQUENCE [LARGE SCALE GENOMIC DNA]</scope>
    <source>
        <strain evidence="2 3">CBS 129021</strain>
    </source>
</reference>
<gene>
    <name evidence="2" type="ORF">BCR38DRAFT_443755</name>
</gene>
<organism evidence="2 3">
    <name type="scientific">Pseudomassariella vexata</name>
    <dbReference type="NCBI Taxonomy" id="1141098"/>
    <lineage>
        <taxon>Eukaryota</taxon>
        <taxon>Fungi</taxon>
        <taxon>Dikarya</taxon>
        <taxon>Ascomycota</taxon>
        <taxon>Pezizomycotina</taxon>
        <taxon>Sordariomycetes</taxon>
        <taxon>Xylariomycetidae</taxon>
        <taxon>Amphisphaeriales</taxon>
        <taxon>Pseudomassariaceae</taxon>
        <taxon>Pseudomassariella</taxon>
    </lineage>
</organism>
<comment type="caution">
    <text evidence="2">The sequence shown here is derived from an EMBL/GenBank/DDBJ whole genome shotgun (WGS) entry which is preliminary data.</text>
</comment>
<feature type="signal peptide" evidence="1">
    <location>
        <begin position="1"/>
        <end position="20"/>
    </location>
</feature>
<sequence length="86" mass="9227">MSSLHLFAFCWPFLAWMMSASWNSIPDPGLVQCRLSGLRNCPAEPVTGVGRPVLLSHNWLALCTDPATANCCDASSIIPASLPPTL</sequence>
<dbReference type="Proteomes" id="UP000193689">
    <property type="component" value="Unassembled WGS sequence"/>
</dbReference>
<name>A0A1Y2DLN2_9PEZI</name>
<evidence type="ECO:0000256" key="1">
    <source>
        <dbReference type="SAM" id="SignalP"/>
    </source>
</evidence>
<protein>
    <recommendedName>
        <fullName evidence="4">Secreted protein</fullName>
    </recommendedName>
</protein>
<accession>A0A1Y2DLN2</accession>
<evidence type="ECO:0000313" key="2">
    <source>
        <dbReference type="EMBL" id="ORY60046.1"/>
    </source>
</evidence>